<comment type="subcellular location">
    <subcellularLocation>
        <location evidence="1 9">Endoplasmic reticulum membrane</location>
        <topology evidence="1 9">Multi-pass membrane protein</topology>
    </subcellularLocation>
</comment>
<dbReference type="GeneID" id="16073242"/>
<dbReference type="AlphaFoldDB" id="F2UEH7"/>
<dbReference type="STRING" id="946362.F2UEH7"/>
<evidence type="ECO:0000256" key="7">
    <source>
        <dbReference type="ARBA" id="ARBA00023136"/>
    </source>
</evidence>
<feature type="region of interest" description="Disordered" evidence="10">
    <location>
        <begin position="551"/>
        <end position="573"/>
    </location>
</feature>
<keyword evidence="4 9" id="KW-0812">Transmembrane</keyword>
<proteinExistence type="inferred from homology"/>
<evidence type="ECO:0000256" key="5">
    <source>
        <dbReference type="ARBA" id="ARBA00022824"/>
    </source>
</evidence>
<dbReference type="InParanoid" id="F2UEH7"/>
<dbReference type="InterPro" id="IPR007594">
    <property type="entry name" value="RFT1"/>
</dbReference>
<sequence length="573" mass="63136">MLSQRYVQSAAAQTSAAIVLQVLLRIVSFVSNAVIVRVASKEMLGIVNVRLMLLYSTIVFLSREPMRRACLSVSLNQLSRPYWRQLVNLIWIGILSSLGIAGLLSLVWTRLLTQPEMAWYPAGVAAFAASAVIEVMAEPFWIFYQIQLNVRLKIIAEGVSLGFGTVLTMVGLYLRPDLGLLVPSAAHVLTKTLLLAIFVTRARTDAQHRVYKEVTSLRDMLPGPSQAGAWWFKHYPPSMASLALSFFRHGIVKQLLTEGEKYMMTFGNMLSFAQQGVYDVVYSLGSLVPRFLFHPIEENYYTFFAALLTRETSKADKDPYAKKTTADDEALAGTVLQTLLKTAVMVGLVLACFGQGYSRLLLGIYGGENLAQDDGVLLLQAYSVYVLCMALNGISECFVAASSSREEIDEHNRWMVAFSALYIIACFFLTPKLGAVGFIFANCINMLMRASKSFYDIWLYIGHHPGVAAKGNPLTACIPSRAVLFAFALAYVVTTYSERLFLPELQWDLKAIAVHVAVGAASLFLVAVTVYFEEGAFVQDVRLMWSGKPSKQAAGGAATATKTNKTTANKKTD</sequence>
<feature type="transmembrane region" description="Helical" evidence="9">
    <location>
        <begin position="82"/>
        <end position="107"/>
    </location>
</feature>
<reference evidence="11" key="1">
    <citation type="submission" date="2009-08" db="EMBL/GenBank/DDBJ databases">
        <title>Annotation of Salpingoeca rosetta.</title>
        <authorList>
            <consortium name="The Broad Institute Genome Sequencing Platform"/>
            <person name="Russ C."/>
            <person name="Cuomo C."/>
            <person name="Burger G."/>
            <person name="Gray M.W."/>
            <person name="Holland P.W.H."/>
            <person name="King N."/>
            <person name="Lang F.B.F."/>
            <person name="Roger A.J."/>
            <person name="Ruiz-Trillo I."/>
            <person name="Young S.K."/>
            <person name="Zeng Q."/>
            <person name="Gargeya S."/>
            <person name="Alvarado L."/>
            <person name="Berlin A."/>
            <person name="Chapman S.B."/>
            <person name="Chen Z."/>
            <person name="Freedman E."/>
            <person name="Gellesch M."/>
            <person name="Goldberg J."/>
            <person name="Griggs A."/>
            <person name="Gujja S."/>
            <person name="Heilman E."/>
            <person name="Heiman D."/>
            <person name="Howarth C."/>
            <person name="Mehta T."/>
            <person name="Neiman D."/>
            <person name="Pearson M."/>
            <person name="Roberts A."/>
            <person name="Saif S."/>
            <person name="Shea T."/>
            <person name="Shenoy N."/>
            <person name="Sisk P."/>
            <person name="Stolte C."/>
            <person name="Sykes S."/>
            <person name="White J."/>
            <person name="Yandava C."/>
            <person name="Haas B."/>
            <person name="Nusbaum C."/>
            <person name="Birren B."/>
        </authorList>
    </citation>
    <scope>NUCLEOTIDE SEQUENCE [LARGE SCALE GENOMIC DNA]</scope>
    <source>
        <strain evidence="11">ATCC 50818</strain>
    </source>
</reference>
<evidence type="ECO:0000313" key="12">
    <source>
        <dbReference type="Proteomes" id="UP000007799"/>
    </source>
</evidence>
<dbReference type="KEGG" id="sre:PTSG_07252"/>
<comment type="function">
    <text evidence="8 9">Intramembrane glycolipid transporter that operates in the biosynthetic pathway of dolichol-linked oligosaccharides, the glycan precursors employed in protein asparagine (N)-glycosylation. The sequential addition of sugars to dolichol pyrophosphate produces dolichol-linked oligosaccharides containing fourteen sugars, including two GlcNAcs, nine mannoses and three glucoses. Once assembled, the oligosaccharide is transferred from the lipid to nascent proteins by oligosaccharyltransferases. The assembly of dolichol-linked oligosaccharides begins on the cytosolic side of the endoplasmic reticulum membrane and finishes in its lumen. RFT1 could mediate the translocation of the cytosolically oriented intermediate DolPP-GlcNAc2Man5, produced by ALG11, into the ER lumen where dolichol-linked oligosaccharides assembly continues. However, the intramembrane lipid transporter activity could not be confirmed in vitro.</text>
</comment>
<dbReference type="FunCoup" id="F2UEH7">
    <property type="interactions" value="995"/>
</dbReference>
<organism evidence="12">
    <name type="scientific">Salpingoeca rosetta (strain ATCC 50818 / BSB-021)</name>
    <dbReference type="NCBI Taxonomy" id="946362"/>
    <lineage>
        <taxon>Eukaryota</taxon>
        <taxon>Choanoflagellata</taxon>
        <taxon>Craspedida</taxon>
        <taxon>Salpingoecidae</taxon>
        <taxon>Salpingoeca</taxon>
    </lineage>
</organism>
<dbReference type="PANTHER" id="PTHR13117">
    <property type="entry name" value="ENDOPLASMIC RETICULUM MULTISPAN TRANSMEMBRANE PROTEIN-RELATED"/>
    <property type="match status" value="1"/>
</dbReference>
<keyword evidence="12" id="KW-1185">Reference proteome</keyword>
<gene>
    <name evidence="11" type="ORF">PTSG_07252</name>
</gene>
<evidence type="ECO:0000256" key="2">
    <source>
        <dbReference type="ARBA" id="ARBA00004922"/>
    </source>
</evidence>
<dbReference type="RefSeq" id="XP_004992671.1">
    <property type="nucleotide sequence ID" value="XM_004992614.1"/>
</dbReference>
<evidence type="ECO:0000256" key="3">
    <source>
        <dbReference type="ARBA" id="ARBA00010288"/>
    </source>
</evidence>
<dbReference type="GO" id="GO:0006488">
    <property type="term" value="P:dolichol-linked oligosaccharide biosynthetic process"/>
    <property type="evidence" value="ECO:0007669"/>
    <property type="project" value="InterPro"/>
</dbReference>
<dbReference type="Proteomes" id="UP000007799">
    <property type="component" value="Unassembled WGS sequence"/>
</dbReference>
<keyword evidence="7 9" id="KW-0472">Membrane</keyword>
<dbReference type="GO" id="GO:0005789">
    <property type="term" value="C:endoplasmic reticulum membrane"/>
    <property type="evidence" value="ECO:0007669"/>
    <property type="project" value="UniProtKB-SubCell"/>
</dbReference>
<dbReference type="GO" id="GO:0034203">
    <property type="term" value="P:glycolipid translocation"/>
    <property type="evidence" value="ECO:0007669"/>
    <property type="project" value="TreeGrafter"/>
</dbReference>
<feature type="transmembrane region" description="Helical" evidence="9">
    <location>
        <begin position="180"/>
        <end position="199"/>
    </location>
</feature>
<feature type="transmembrane region" description="Helical" evidence="9">
    <location>
        <begin position="43"/>
        <end position="61"/>
    </location>
</feature>
<evidence type="ECO:0000256" key="10">
    <source>
        <dbReference type="SAM" id="MobiDB-lite"/>
    </source>
</evidence>
<dbReference type="OMA" id="WPGKLFG"/>
<feature type="transmembrane region" description="Helical" evidence="9">
    <location>
        <begin position="377"/>
        <end position="401"/>
    </location>
</feature>
<feature type="transmembrane region" description="Helical" evidence="9">
    <location>
        <begin position="12"/>
        <end position="31"/>
    </location>
</feature>
<feature type="transmembrane region" description="Helical" evidence="9">
    <location>
        <begin position="413"/>
        <end position="430"/>
    </location>
</feature>
<evidence type="ECO:0000256" key="6">
    <source>
        <dbReference type="ARBA" id="ARBA00022989"/>
    </source>
</evidence>
<evidence type="ECO:0000256" key="9">
    <source>
        <dbReference type="RuleBase" id="RU365067"/>
    </source>
</evidence>
<feature type="transmembrane region" description="Helical" evidence="9">
    <location>
        <begin position="473"/>
        <end position="492"/>
    </location>
</feature>
<comment type="pathway">
    <text evidence="2">Protein modification; protein glycosylation.</text>
</comment>
<dbReference type="EMBL" id="GL832970">
    <property type="protein sequence ID" value="EGD75027.1"/>
    <property type="molecule type" value="Genomic_DNA"/>
</dbReference>
<accession>F2UEH7</accession>
<dbReference type="PANTHER" id="PTHR13117:SF5">
    <property type="entry name" value="PROTEIN RFT1 HOMOLOG"/>
    <property type="match status" value="1"/>
</dbReference>
<feature type="compositionally biased region" description="Low complexity" evidence="10">
    <location>
        <begin position="553"/>
        <end position="573"/>
    </location>
</feature>
<evidence type="ECO:0000313" key="11">
    <source>
        <dbReference type="EMBL" id="EGD75027.1"/>
    </source>
</evidence>
<feature type="transmembrane region" description="Helical" evidence="9">
    <location>
        <begin position="154"/>
        <end position="174"/>
    </location>
</feature>
<feature type="transmembrane region" description="Helical" evidence="9">
    <location>
        <begin position="512"/>
        <end position="532"/>
    </location>
</feature>
<keyword evidence="6 9" id="KW-1133">Transmembrane helix</keyword>
<evidence type="ECO:0000256" key="4">
    <source>
        <dbReference type="ARBA" id="ARBA00022692"/>
    </source>
</evidence>
<evidence type="ECO:0000256" key="1">
    <source>
        <dbReference type="ARBA" id="ARBA00004477"/>
    </source>
</evidence>
<keyword evidence="5" id="KW-0256">Endoplasmic reticulum</keyword>
<dbReference type="Pfam" id="PF04506">
    <property type="entry name" value="Rft-1"/>
    <property type="match status" value="1"/>
</dbReference>
<evidence type="ECO:0000256" key="8">
    <source>
        <dbReference type="ARBA" id="ARBA00045912"/>
    </source>
</evidence>
<dbReference type="OrthoDB" id="9979195at2759"/>
<protein>
    <recommendedName>
        <fullName evidence="9">Protein RFT1 homolog</fullName>
    </recommendedName>
</protein>
<feature type="transmembrane region" description="Helical" evidence="9">
    <location>
        <begin position="119"/>
        <end position="142"/>
    </location>
</feature>
<dbReference type="eggNOG" id="KOG2864">
    <property type="taxonomic scope" value="Eukaryota"/>
</dbReference>
<name>F2UEH7_SALR5</name>
<comment type="similarity">
    <text evidence="3 9">Belongs to the RFT1 family.</text>
</comment>